<evidence type="ECO:0000313" key="2">
    <source>
        <dbReference type="EMBL" id="SEH06248.1"/>
    </source>
</evidence>
<organism evidence="2 3">
    <name type="scientific">Candidatus Venteria ishoeyi</name>
    <dbReference type="NCBI Taxonomy" id="1899563"/>
    <lineage>
        <taxon>Bacteria</taxon>
        <taxon>Pseudomonadati</taxon>
        <taxon>Pseudomonadota</taxon>
        <taxon>Gammaproteobacteria</taxon>
        <taxon>Thiotrichales</taxon>
        <taxon>Thiotrichaceae</taxon>
        <taxon>Venteria</taxon>
    </lineage>
</organism>
<feature type="compositionally biased region" description="Low complexity" evidence="1">
    <location>
        <begin position="1"/>
        <end position="10"/>
    </location>
</feature>
<proteinExistence type="predicted"/>
<keyword evidence="3" id="KW-1185">Reference proteome</keyword>
<gene>
    <name evidence="2" type="ORF">MBHS_02103</name>
</gene>
<reference evidence="2 3" key="1">
    <citation type="submission" date="2016-10" db="EMBL/GenBank/DDBJ databases">
        <authorList>
            <person name="de Groot N.N."/>
        </authorList>
    </citation>
    <scope>NUCLEOTIDE SEQUENCE [LARGE SCALE GENOMIC DNA]</scope>
    <source>
        <strain evidence="2">MBHS1</strain>
    </source>
</reference>
<evidence type="ECO:0000313" key="3">
    <source>
        <dbReference type="Proteomes" id="UP000236724"/>
    </source>
</evidence>
<name>A0A1H6F7Z8_9GAMM</name>
<dbReference type="Proteomes" id="UP000236724">
    <property type="component" value="Unassembled WGS sequence"/>
</dbReference>
<protein>
    <submittedName>
        <fullName evidence="2">Uncharacterized protein</fullName>
    </submittedName>
</protein>
<accession>A0A1H6F7Z8</accession>
<feature type="region of interest" description="Disordered" evidence="1">
    <location>
        <begin position="1"/>
        <end position="35"/>
    </location>
</feature>
<evidence type="ECO:0000256" key="1">
    <source>
        <dbReference type="SAM" id="MobiDB-lite"/>
    </source>
</evidence>
<feature type="compositionally biased region" description="Basic and acidic residues" evidence="1">
    <location>
        <begin position="11"/>
        <end position="22"/>
    </location>
</feature>
<sequence length="35" mass="3922">MTSTSSSNKTTENRPQKQEKDQPIALSKSITLTDR</sequence>
<dbReference type="AlphaFoldDB" id="A0A1H6F7Z8"/>
<dbReference type="EMBL" id="FMSV02000444">
    <property type="protein sequence ID" value="SEH06248.1"/>
    <property type="molecule type" value="Genomic_DNA"/>
</dbReference>